<evidence type="ECO:0000313" key="9">
    <source>
        <dbReference type="Proteomes" id="UP000663853"/>
    </source>
</evidence>
<comment type="subcellular location">
    <subcellularLocation>
        <location evidence="1">Nucleus</location>
    </subcellularLocation>
</comment>
<organism evidence="8 9">
    <name type="scientific">Rhizoctonia solani</name>
    <dbReference type="NCBI Taxonomy" id="456999"/>
    <lineage>
        <taxon>Eukaryota</taxon>
        <taxon>Fungi</taxon>
        <taxon>Dikarya</taxon>
        <taxon>Basidiomycota</taxon>
        <taxon>Agaricomycotina</taxon>
        <taxon>Agaricomycetes</taxon>
        <taxon>Cantharellales</taxon>
        <taxon>Ceratobasidiaceae</taxon>
        <taxon>Rhizoctonia</taxon>
    </lineage>
</organism>
<dbReference type="GO" id="GO:0000981">
    <property type="term" value="F:DNA-binding transcription factor activity, RNA polymerase II-specific"/>
    <property type="evidence" value="ECO:0007669"/>
    <property type="project" value="InterPro"/>
</dbReference>
<keyword evidence="5" id="KW-0539">Nucleus</keyword>
<dbReference type="EMBL" id="CAJMXA010003887">
    <property type="protein sequence ID" value="CAE6522064.1"/>
    <property type="molecule type" value="Genomic_DNA"/>
</dbReference>
<reference evidence="8" key="1">
    <citation type="submission" date="2021-01" db="EMBL/GenBank/DDBJ databases">
        <authorList>
            <person name="Kaushik A."/>
        </authorList>
    </citation>
    <scope>NUCLEOTIDE SEQUENCE</scope>
    <source>
        <strain evidence="8">AG6-10EEA</strain>
    </source>
</reference>
<evidence type="ECO:0000256" key="3">
    <source>
        <dbReference type="ARBA" id="ARBA00023015"/>
    </source>
</evidence>
<sequence length="744" mass="83150">MPRAQPQSGSSGAQPSQLLKRNQACHQCRRRKLSPRALTNQYPPALHASDAQKPCSTCVRSHRFASSSNPALLHTELECTYDDLTSEGTPVAKPRTKYKVLEDRIGELESLLRQQLSKEQERSPLAPPVSESTPSDAPVETPREIELPDPVDILDPYNFLPMEQFDTLGKQQIANSPSDHSEQQLVLSGWPSRLPKPDLVYHLVDVFFNCYPHAHYIVHRSSFMLSLALPPKSPNFPHVSLLHAICAYAGVFSYLIEPPPAGDLDKIYHDFIFGDRRRPDSREESFAELHARWAKETIDQAVAMGFNLFECTQAQVILTGFYNTQGRWVELWSSIGDALRCAIPLGLNARPGFRGDGTVRDPARLSDNPETLLPDPTNYAEQEVRVNLFWVAYANERFHDSPGSWAMCLDDQDIHQLLPGDLSRFETGHDVQGIRQSLESPDVLLRHLPEVTDGFTLYIKGAILVSKTKSFNLRIRYKYPDVADIREVPEFHQLEQLVVSFRKSFPQNYNSPIVQSPRGLDTHVHAAHTISYFAMVLLHEKLANFYSPNCPSAPKIVAAARAIINLMYTVCSTSYDITRLPAICMHCWGRSASILTRLYKLEIGRGRQEEALAIDLEIQSVRFVFNQMGTRLPATLKFDKALDFELQAERAHMVYSVSQQGPPSDHNEDPRVSPRSSAWLGSRSSRSQDEAAALPSSVGNLPSLFPDIPGPPVGGVNMNNPLLSFASISPSGLDVLDQSLTGPF</sequence>
<evidence type="ECO:0000256" key="1">
    <source>
        <dbReference type="ARBA" id="ARBA00004123"/>
    </source>
</evidence>
<dbReference type="Pfam" id="PF04082">
    <property type="entry name" value="Fungal_trans"/>
    <property type="match status" value="1"/>
</dbReference>
<feature type="compositionally biased region" description="Low complexity" evidence="6">
    <location>
        <begin position="673"/>
        <end position="685"/>
    </location>
</feature>
<name>A0A8H3DG23_9AGAM</name>
<dbReference type="GO" id="GO:0005634">
    <property type="term" value="C:nucleus"/>
    <property type="evidence" value="ECO:0007669"/>
    <property type="project" value="UniProtKB-SubCell"/>
</dbReference>
<evidence type="ECO:0000313" key="8">
    <source>
        <dbReference type="EMBL" id="CAE6522064.1"/>
    </source>
</evidence>
<dbReference type="GO" id="GO:0003677">
    <property type="term" value="F:DNA binding"/>
    <property type="evidence" value="ECO:0007669"/>
    <property type="project" value="InterPro"/>
</dbReference>
<feature type="region of interest" description="Disordered" evidence="6">
    <location>
        <begin position="116"/>
        <end position="145"/>
    </location>
</feature>
<evidence type="ECO:0000256" key="4">
    <source>
        <dbReference type="ARBA" id="ARBA00023163"/>
    </source>
</evidence>
<dbReference type="CDD" id="cd12148">
    <property type="entry name" value="fungal_TF_MHR"/>
    <property type="match status" value="1"/>
</dbReference>
<feature type="region of interest" description="Disordered" evidence="6">
    <location>
        <begin position="657"/>
        <end position="690"/>
    </location>
</feature>
<evidence type="ECO:0000256" key="6">
    <source>
        <dbReference type="SAM" id="MobiDB-lite"/>
    </source>
</evidence>
<evidence type="ECO:0000256" key="5">
    <source>
        <dbReference type="ARBA" id="ARBA00023242"/>
    </source>
</evidence>
<dbReference type="Gene3D" id="4.10.240.10">
    <property type="entry name" value="Zn(2)-C6 fungal-type DNA-binding domain"/>
    <property type="match status" value="1"/>
</dbReference>
<dbReference type="InterPro" id="IPR007219">
    <property type="entry name" value="XnlR_reg_dom"/>
</dbReference>
<dbReference type="InterPro" id="IPR036864">
    <property type="entry name" value="Zn2-C6_fun-type_DNA-bd_sf"/>
</dbReference>
<feature type="region of interest" description="Disordered" evidence="6">
    <location>
        <begin position="31"/>
        <end position="50"/>
    </location>
</feature>
<comment type="caution">
    <text evidence="8">The sequence shown here is derived from an EMBL/GenBank/DDBJ whole genome shotgun (WGS) entry which is preliminary data.</text>
</comment>
<dbReference type="InterPro" id="IPR050815">
    <property type="entry name" value="TF_fung"/>
</dbReference>
<dbReference type="GO" id="GO:0006351">
    <property type="term" value="P:DNA-templated transcription"/>
    <property type="evidence" value="ECO:0007669"/>
    <property type="project" value="InterPro"/>
</dbReference>
<dbReference type="SMART" id="SM00906">
    <property type="entry name" value="Fungal_trans"/>
    <property type="match status" value="1"/>
</dbReference>
<evidence type="ECO:0000256" key="2">
    <source>
        <dbReference type="ARBA" id="ARBA00022723"/>
    </source>
</evidence>
<dbReference type="Proteomes" id="UP000663853">
    <property type="component" value="Unassembled WGS sequence"/>
</dbReference>
<feature type="domain" description="Xylanolytic transcriptional activator regulatory" evidence="7">
    <location>
        <begin position="331"/>
        <end position="425"/>
    </location>
</feature>
<keyword evidence="3" id="KW-0805">Transcription regulation</keyword>
<feature type="compositionally biased region" description="Low complexity" evidence="6">
    <location>
        <begin position="1"/>
        <end position="17"/>
    </location>
</feature>
<dbReference type="GO" id="GO:0008270">
    <property type="term" value="F:zinc ion binding"/>
    <property type="evidence" value="ECO:0007669"/>
    <property type="project" value="InterPro"/>
</dbReference>
<dbReference type="AlphaFoldDB" id="A0A8H3DG23"/>
<keyword evidence="4" id="KW-0804">Transcription</keyword>
<gene>
    <name evidence="8" type="ORF">RDB_LOCUS150034</name>
</gene>
<evidence type="ECO:0000259" key="7">
    <source>
        <dbReference type="SMART" id="SM00906"/>
    </source>
</evidence>
<dbReference type="PANTHER" id="PTHR47338:SF29">
    <property type="entry name" value="ZN(2)-C6 FUNGAL-TYPE DOMAIN-CONTAINING PROTEIN"/>
    <property type="match status" value="1"/>
</dbReference>
<keyword evidence="2" id="KW-0479">Metal-binding</keyword>
<protein>
    <recommendedName>
        <fullName evidence="7">Xylanolytic transcriptional activator regulatory domain-containing protein</fullName>
    </recommendedName>
</protein>
<dbReference type="PANTHER" id="PTHR47338">
    <property type="entry name" value="ZN(II)2CYS6 TRANSCRIPTION FACTOR (EUROFUNG)-RELATED"/>
    <property type="match status" value="1"/>
</dbReference>
<feature type="region of interest" description="Disordered" evidence="6">
    <location>
        <begin position="1"/>
        <end position="25"/>
    </location>
</feature>
<proteinExistence type="predicted"/>
<accession>A0A8H3DG23</accession>